<evidence type="ECO:0000313" key="2">
    <source>
        <dbReference type="Proteomes" id="UP000593560"/>
    </source>
</evidence>
<dbReference type="AlphaFoldDB" id="A0A7J9G9Y7"/>
<keyword evidence="2" id="KW-1185">Reference proteome</keyword>
<reference evidence="1 2" key="1">
    <citation type="journal article" date="2019" name="Genome Biol. Evol.">
        <title>Insights into the evolution of the New World diploid cottons (Gossypium, subgenus Houzingenia) based on genome sequencing.</title>
        <authorList>
            <person name="Grover C.E."/>
            <person name="Arick M.A. 2nd"/>
            <person name="Thrash A."/>
            <person name="Conover J.L."/>
            <person name="Sanders W.S."/>
            <person name="Peterson D.G."/>
            <person name="Frelichowski J.E."/>
            <person name="Scheffler J.A."/>
            <person name="Scheffler B.E."/>
            <person name="Wendel J.F."/>
        </authorList>
    </citation>
    <scope>NUCLEOTIDE SEQUENCE [LARGE SCALE GENOMIC DNA]</scope>
    <source>
        <strain evidence="1">0</strain>
        <tissue evidence="1">Leaf</tissue>
    </source>
</reference>
<gene>
    <name evidence="1" type="ORF">Gohar_018697</name>
</gene>
<dbReference type="EMBL" id="JABFAD010000003">
    <property type="protein sequence ID" value="MBA0794363.1"/>
    <property type="molecule type" value="Genomic_DNA"/>
</dbReference>
<name>A0A7J9G9Y7_9ROSI</name>
<dbReference type="Proteomes" id="UP000593560">
    <property type="component" value="Unassembled WGS sequence"/>
</dbReference>
<evidence type="ECO:0000313" key="1">
    <source>
        <dbReference type="EMBL" id="MBA0794363.1"/>
    </source>
</evidence>
<proteinExistence type="predicted"/>
<sequence length="42" mass="5046">MYPSKKFMRFYLGISRHEEKGRCCCIEYIRVSNLPQSPRAHI</sequence>
<accession>A0A7J9G9Y7</accession>
<comment type="caution">
    <text evidence="1">The sequence shown here is derived from an EMBL/GenBank/DDBJ whole genome shotgun (WGS) entry which is preliminary data.</text>
</comment>
<organism evidence="1 2">
    <name type="scientific">Gossypium harknessii</name>
    <dbReference type="NCBI Taxonomy" id="34285"/>
    <lineage>
        <taxon>Eukaryota</taxon>
        <taxon>Viridiplantae</taxon>
        <taxon>Streptophyta</taxon>
        <taxon>Embryophyta</taxon>
        <taxon>Tracheophyta</taxon>
        <taxon>Spermatophyta</taxon>
        <taxon>Magnoliopsida</taxon>
        <taxon>eudicotyledons</taxon>
        <taxon>Gunneridae</taxon>
        <taxon>Pentapetalae</taxon>
        <taxon>rosids</taxon>
        <taxon>malvids</taxon>
        <taxon>Malvales</taxon>
        <taxon>Malvaceae</taxon>
        <taxon>Malvoideae</taxon>
        <taxon>Gossypium</taxon>
    </lineage>
</organism>
<protein>
    <submittedName>
        <fullName evidence="1">Uncharacterized protein</fullName>
    </submittedName>
</protein>